<organism evidence="2 3">
    <name type="scientific">Sparassis crispa</name>
    <dbReference type="NCBI Taxonomy" id="139825"/>
    <lineage>
        <taxon>Eukaryota</taxon>
        <taxon>Fungi</taxon>
        <taxon>Dikarya</taxon>
        <taxon>Basidiomycota</taxon>
        <taxon>Agaricomycotina</taxon>
        <taxon>Agaricomycetes</taxon>
        <taxon>Polyporales</taxon>
        <taxon>Sparassidaceae</taxon>
        <taxon>Sparassis</taxon>
    </lineage>
</organism>
<dbReference type="EMBL" id="BFAD01000001">
    <property type="protein sequence ID" value="GBE78800.1"/>
    <property type="molecule type" value="Genomic_DNA"/>
</dbReference>
<proteinExistence type="predicted"/>
<dbReference type="Proteomes" id="UP000287166">
    <property type="component" value="Unassembled WGS sequence"/>
</dbReference>
<dbReference type="AlphaFoldDB" id="A0A401G9F3"/>
<accession>A0A401G9F3</accession>
<evidence type="ECO:0000313" key="2">
    <source>
        <dbReference type="EMBL" id="GBE78800.1"/>
    </source>
</evidence>
<evidence type="ECO:0000256" key="1">
    <source>
        <dbReference type="SAM" id="MobiDB-lite"/>
    </source>
</evidence>
<comment type="caution">
    <text evidence="2">The sequence shown here is derived from an EMBL/GenBank/DDBJ whole genome shotgun (WGS) entry which is preliminary data.</text>
</comment>
<feature type="region of interest" description="Disordered" evidence="1">
    <location>
        <begin position="48"/>
        <end position="84"/>
    </location>
</feature>
<reference evidence="2 3" key="1">
    <citation type="journal article" date="2018" name="Sci. Rep.">
        <title>Genome sequence of the cauliflower mushroom Sparassis crispa (Hanabiratake) and its association with beneficial usage.</title>
        <authorList>
            <person name="Kiyama R."/>
            <person name="Furutani Y."/>
            <person name="Kawaguchi K."/>
            <person name="Nakanishi T."/>
        </authorList>
    </citation>
    <scope>NUCLEOTIDE SEQUENCE [LARGE SCALE GENOMIC DNA]</scope>
</reference>
<feature type="region of interest" description="Disordered" evidence="1">
    <location>
        <begin position="1"/>
        <end position="35"/>
    </location>
</feature>
<name>A0A401G9F3_9APHY</name>
<evidence type="ECO:0000313" key="3">
    <source>
        <dbReference type="Proteomes" id="UP000287166"/>
    </source>
</evidence>
<dbReference type="GeneID" id="38775717"/>
<keyword evidence="3" id="KW-1185">Reference proteome</keyword>
<protein>
    <submittedName>
        <fullName evidence="2">Uncharacterized protein</fullName>
    </submittedName>
</protein>
<feature type="compositionally biased region" description="Polar residues" evidence="1">
    <location>
        <begin position="18"/>
        <end position="27"/>
    </location>
</feature>
<dbReference type="InParanoid" id="A0A401G9F3"/>
<gene>
    <name evidence="2" type="ORF">SCP_0116930</name>
</gene>
<sequence length="229" mass="25062">MACSPDHAVPKAPRGSAQPLTTSSHPPSTLFDARRPTAANDGTAIIAPATAVPQWRQAPSWRSPATGESPRHLPAPSPNLPRPAIAVCGERSRLDHDAGHHGATTAPRSLLAVCRPRCWTPSPQPTFLDHVRHPRRTIALRSSGWPLQWNDRADRPPRSLQAPMLARITFQNPHPTLFDARSPSVVNDCPPDLPCNIERRSLDQDLPRTLKRNAFECKFAQHCSGSVGE</sequence>
<dbReference type="RefSeq" id="XP_027609713.1">
    <property type="nucleotide sequence ID" value="XM_027753912.1"/>
</dbReference>